<evidence type="ECO:0000313" key="1">
    <source>
        <dbReference type="EMBL" id="ATP56977.1"/>
    </source>
</evidence>
<organism evidence="1 2">
    <name type="scientific">Pedobacter ginsengisoli</name>
    <dbReference type="NCBI Taxonomy" id="363852"/>
    <lineage>
        <taxon>Bacteria</taxon>
        <taxon>Pseudomonadati</taxon>
        <taxon>Bacteroidota</taxon>
        <taxon>Sphingobacteriia</taxon>
        <taxon>Sphingobacteriales</taxon>
        <taxon>Sphingobacteriaceae</taxon>
        <taxon>Pedobacter</taxon>
    </lineage>
</organism>
<accession>A0A2D1U5V6</accession>
<reference evidence="1 2" key="1">
    <citation type="submission" date="2017-10" db="EMBL/GenBank/DDBJ databases">
        <title>Whole genome of Pedobacter ginsengisoli T01R-27 isolated from tomato rhizosphere.</title>
        <authorList>
            <person name="Weon H.-Y."/>
            <person name="Lee S.A."/>
            <person name="Sang M.K."/>
            <person name="Song J."/>
        </authorList>
    </citation>
    <scope>NUCLEOTIDE SEQUENCE [LARGE SCALE GENOMIC DNA]</scope>
    <source>
        <strain evidence="1 2">T01R-27</strain>
    </source>
</reference>
<gene>
    <name evidence="1" type="ORF">CPT03_11025</name>
</gene>
<keyword evidence="2" id="KW-1185">Reference proteome</keyword>
<protein>
    <submittedName>
        <fullName evidence="1">Uncharacterized protein</fullName>
    </submittedName>
</protein>
<dbReference type="EMBL" id="CP024091">
    <property type="protein sequence ID" value="ATP56977.1"/>
    <property type="molecule type" value="Genomic_DNA"/>
</dbReference>
<name>A0A2D1U5V6_9SPHI</name>
<sequence>MPLEITESEKFQMTTKEFLNEHSFQEIHEMLDKLYSGWAGHAAIQVETEERLKTLIFFDELKQFFEKIEESN</sequence>
<evidence type="ECO:0000313" key="2">
    <source>
        <dbReference type="Proteomes" id="UP000223749"/>
    </source>
</evidence>
<dbReference type="KEGG" id="pgs:CPT03_11025"/>
<proteinExistence type="predicted"/>
<dbReference type="Proteomes" id="UP000223749">
    <property type="component" value="Chromosome"/>
</dbReference>
<dbReference type="AlphaFoldDB" id="A0A2D1U5V6"/>